<dbReference type="PATRIC" id="fig|1158601.3.peg.4253"/>
<proteinExistence type="predicted"/>
<protein>
    <recommendedName>
        <fullName evidence="4">HTH deoR-type domain-containing protein</fullName>
    </recommendedName>
</protein>
<dbReference type="PANTHER" id="PTHR30363">
    <property type="entry name" value="HTH-TYPE TRANSCRIPTIONAL REGULATOR SRLR-RELATED"/>
    <property type="match status" value="1"/>
</dbReference>
<dbReference type="PANTHER" id="PTHR30363:SF44">
    <property type="entry name" value="AGA OPERON TRANSCRIPTIONAL REPRESSOR-RELATED"/>
    <property type="match status" value="1"/>
</dbReference>
<dbReference type="GO" id="GO:0003700">
    <property type="term" value="F:DNA-binding transcription factor activity"/>
    <property type="evidence" value="ECO:0007669"/>
    <property type="project" value="InterPro"/>
</dbReference>
<dbReference type="InterPro" id="IPR036388">
    <property type="entry name" value="WH-like_DNA-bd_sf"/>
</dbReference>
<dbReference type="InterPro" id="IPR050313">
    <property type="entry name" value="Carb_Metab_HTH_regulators"/>
</dbReference>
<dbReference type="PROSITE" id="PS00894">
    <property type="entry name" value="HTH_DEOR_1"/>
    <property type="match status" value="1"/>
</dbReference>
<evidence type="ECO:0000256" key="2">
    <source>
        <dbReference type="ARBA" id="ARBA00023125"/>
    </source>
</evidence>
<dbReference type="InterPro" id="IPR037171">
    <property type="entry name" value="NagB/RpiA_transferase-like"/>
</dbReference>
<dbReference type="InterPro" id="IPR001034">
    <property type="entry name" value="DeoR_HTH"/>
</dbReference>
<comment type="caution">
    <text evidence="5">The sequence shown here is derived from an EMBL/GenBank/DDBJ whole genome shotgun (WGS) entry which is preliminary data.</text>
</comment>
<dbReference type="SUPFAM" id="SSF100950">
    <property type="entry name" value="NagB/RpiA/CoA transferase-like"/>
    <property type="match status" value="1"/>
</dbReference>
<name>R2QU38_9ENTE</name>
<dbReference type="eggNOG" id="COG1349">
    <property type="taxonomic scope" value="Bacteria"/>
</dbReference>
<dbReference type="OrthoDB" id="9798651at2"/>
<accession>R2QU38</accession>
<dbReference type="SMART" id="SM00420">
    <property type="entry name" value="HTH_DEOR"/>
    <property type="match status" value="1"/>
</dbReference>
<dbReference type="Gene3D" id="3.40.50.1360">
    <property type="match status" value="1"/>
</dbReference>
<organism evidence="5 7">
    <name type="scientific">Enterococcus malodoratus ATCC 43197</name>
    <dbReference type="NCBI Taxonomy" id="1158601"/>
    <lineage>
        <taxon>Bacteria</taxon>
        <taxon>Bacillati</taxon>
        <taxon>Bacillota</taxon>
        <taxon>Bacilli</taxon>
        <taxon>Lactobacillales</taxon>
        <taxon>Enterococcaceae</taxon>
        <taxon>Enterococcus</taxon>
    </lineage>
</organism>
<dbReference type="SMART" id="SM01134">
    <property type="entry name" value="DeoRC"/>
    <property type="match status" value="1"/>
</dbReference>
<reference evidence="6 8" key="2">
    <citation type="submission" date="2013-03" db="EMBL/GenBank/DDBJ databases">
        <title>The Genome Sequence of Enterococcus malodoratus ATCC_43197 (PacBio/Illumina hybrid assembly).</title>
        <authorList>
            <consortium name="The Broad Institute Genomics Platform"/>
            <consortium name="The Broad Institute Genome Sequencing Center for Infectious Disease"/>
            <person name="Earl A."/>
            <person name="Russ C."/>
            <person name="Gilmore M."/>
            <person name="Surin D."/>
            <person name="Walker B."/>
            <person name="Young S."/>
            <person name="Zeng Q."/>
            <person name="Gargeya S."/>
            <person name="Fitzgerald M."/>
            <person name="Haas B."/>
            <person name="Abouelleil A."/>
            <person name="Allen A.W."/>
            <person name="Alvarado L."/>
            <person name="Arachchi H.M."/>
            <person name="Berlin A.M."/>
            <person name="Chapman S.B."/>
            <person name="Gainer-Dewar J."/>
            <person name="Goldberg J."/>
            <person name="Griggs A."/>
            <person name="Gujja S."/>
            <person name="Hansen M."/>
            <person name="Howarth C."/>
            <person name="Imamovic A."/>
            <person name="Ireland A."/>
            <person name="Larimer J."/>
            <person name="McCowan C."/>
            <person name="Murphy C."/>
            <person name="Pearson M."/>
            <person name="Poon T.W."/>
            <person name="Priest M."/>
            <person name="Roberts A."/>
            <person name="Saif S."/>
            <person name="Shea T."/>
            <person name="Sisk P."/>
            <person name="Sykes S."/>
            <person name="Wortman J."/>
            <person name="Nusbaum C."/>
            <person name="Birren B."/>
        </authorList>
    </citation>
    <scope>NUCLEOTIDE SEQUENCE [LARGE SCALE GENOMIC DNA]</scope>
    <source>
        <strain evidence="6 8">ATCC 43197</strain>
    </source>
</reference>
<dbReference type="Pfam" id="PF00455">
    <property type="entry name" value="DeoRC"/>
    <property type="match status" value="1"/>
</dbReference>
<dbReference type="SUPFAM" id="SSF46785">
    <property type="entry name" value="Winged helix' DNA-binding domain"/>
    <property type="match status" value="1"/>
</dbReference>
<dbReference type="EMBL" id="ASWA01000002">
    <property type="protein sequence ID" value="EOT69975.1"/>
    <property type="molecule type" value="Genomic_DNA"/>
</dbReference>
<dbReference type="AlphaFoldDB" id="R2QU38"/>
<keyword evidence="8" id="KW-1185">Reference proteome</keyword>
<evidence type="ECO:0000313" key="7">
    <source>
        <dbReference type="Proteomes" id="UP000013783"/>
    </source>
</evidence>
<gene>
    <name evidence="6" type="ORF">I585_01454</name>
    <name evidence="5" type="ORF">UAI_04285</name>
</gene>
<dbReference type="InterPro" id="IPR018356">
    <property type="entry name" value="Tscrpt_reg_HTH_DeoR_CS"/>
</dbReference>
<keyword evidence="2" id="KW-0238">DNA-binding</keyword>
<dbReference type="Proteomes" id="UP000014148">
    <property type="component" value="Unassembled WGS sequence"/>
</dbReference>
<dbReference type="EMBL" id="AJAK01000031">
    <property type="protein sequence ID" value="EOH72001.1"/>
    <property type="molecule type" value="Genomic_DNA"/>
</dbReference>
<keyword evidence="1" id="KW-0805">Transcription regulation</keyword>
<feature type="domain" description="HTH deoR-type" evidence="4">
    <location>
        <begin position="5"/>
        <end position="60"/>
    </location>
</feature>
<dbReference type="GO" id="GO:0003677">
    <property type="term" value="F:DNA binding"/>
    <property type="evidence" value="ECO:0007669"/>
    <property type="project" value="UniProtKB-KW"/>
</dbReference>
<sequence>MRLSSEERRNKILHEVMNQKEVSINDLAAKFQVTTETIRKDVGFLQEKNLLAKKHGSVELTKPFLESEFSVKEKQQMKEKNAIAEKALAFIPQNASLYLDTSTTVLQLAKLLVMRNDLTIVTNSLQISQILATSDNQVLLAGGQFRKKSNSYVGAWTLNALQSLNLDLGFLGCDGFSKTGPTIRSYQELEIKSTVIAHCQKNMILCDSSKIGNQGLYTFADFQDIDMVLAERQLTEDERKNFPDELLFYSQD</sequence>
<evidence type="ECO:0000259" key="4">
    <source>
        <dbReference type="PROSITE" id="PS51000"/>
    </source>
</evidence>
<evidence type="ECO:0000256" key="1">
    <source>
        <dbReference type="ARBA" id="ARBA00023015"/>
    </source>
</evidence>
<evidence type="ECO:0000313" key="6">
    <source>
        <dbReference type="EMBL" id="EOT69975.1"/>
    </source>
</evidence>
<dbReference type="STRING" id="71451.RV07_GL000484"/>
<evidence type="ECO:0000313" key="5">
    <source>
        <dbReference type="EMBL" id="EOH72001.1"/>
    </source>
</evidence>
<dbReference type="Proteomes" id="UP000013783">
    <property type="component" value="Unassembled WGS sequence"/>
</dbReference>
<keyword evidence="3" id="KW-0804">Transcription</keyword>
<dbReference type="Pfam" id="PF08220">
    <property type="entry name" value="HTH_DeoR"/>
    <property type="match status" value="1"/>
</dbReference>
<dbReference type="PROSITE" id="PS51000">
    <property type="entry name" value="HTH_DEOR_2"/>
    <property type="match status" value="1"/>
</dbReference>
<evidence type="ECO:0000256" key="3">
    <source>
        <dbReference type="ARBA" id="ARBA00023163"/>
    </source>
</evidence>
<dbReference type="RefSeq" id="WP_010743056.1">
    <property type="nucleotide sequence ID" value="NZ_KB946253.1"/>
</dbReference>
<reference evidence="5 7" key="1">
    <citation type="submission" date="2013-02" db="EMBL/GenBank/DDBJ databases">
        <title>The Genome Sequence of Enterococcus malodoratus ATCC_43197.</title>
        <authorList>
            <consortium name="The Broad Institute Genome Sequencing Platform"/>
            <consortium name="The Broad Institute Genome Sequencing Center for Infectious Disease"/>
            <person name="Earl A.M."/>
            <person name="Gilmore M.S."/>
            <person name="Lebreton F."/>
            <person name="Walker B."/>
            <person name="Young S.K."/>
            <person name="Zeng Q."/>
            <person name="Gargeya S."/>
            <person name="Fitzgerald M."/>
            <person name="Haas B."/>
            <person name="Abouelleil A."/>
            <person name="Alvarado L."/>
            <person name="Arachchi H.M."/>
            <person name="Berlin A.M."/>
            <person name="Chapman S.B."/>
            <person name="Dewar J."/>
            <person name="Goldberg J."/>
            <person name="Griggs A."/>
            <person name="Gujja S."/>
            <person name="Hansen M."/>
            <person name="Howarth C."/>
            <person name="Imamovic A."/>
            <person name="Larimer J."/>
            <person name="McCowan C."/>
            <person name="Murphy C."/>
            <person name="Neiman D."/>
            <person name="Pearson M."/>
            <person name="Priest M."/>
            <person name="Roberts A."/>
            <person name="Saif S."/>
            <person name="Shea T."/>
            <person name="Sisk P."/>
            <person name="Sykes S."/>
            <person name="Wortman J."/>
            <person name="Nusbaum C."/>
            <person name="Birren B."/>
        </authorList>
    </citation>
    <scope>NUCLEOTIDE SEQUENCE [LARGE SCALE GENOMIC DNA]</scope>
    <source>
        <strain evidence="5 7">ATCC 43197</strain>
    </source>
</reference>
<dbReference type="Gene3D" id="1.10.10.10">
    <property type="entry name" value="Winged helix-like DNA-binding domain superfamily/Winged helix DNA-binding domain"/>
    <property type="match status" value="1"/>
</dbReference>
<dbReference type="InterPro" id="IPR036390">
    <property type="entry name" value="WH_DNA-bd_sf"/>
</dbReference>
<dbReference type="InterPro" id="IPR014036">
    <property type="entry name" value="DeoR-like_C"/>
</dbReference>
<evidence type="ECO:0000313" key="8">
    <source>
        <dbReference type="Proteomes" id="UP000014148"/>
    </source>
</evidence>